<reference evidence="3" key="1">
    <citation type="submission" date="2023-07" db="EMBL/GenBank/DDBJ databases">
        <title>30 novel species of actinomycetes from the DSMZ collection.</title>
        <authorList>
            <person name="Nouioui I."/>
        </authorList>
    </citation>
    <scope>NUCLEOTIDE SEQUENCE [LARGE SCALE GENOMIC DNA]</scope>
    <source>
        <strain evidence="3">DSM 41886</strain>
    </source>
</reference>
<evidence type="ECO:0000313" key="2">
    <source>
        <dbReference type="EMBL" id="MDT0445701.1"/>
    </source>
</evidence>
<dbReference type="PROSITE" id="PS50943">
    <property type="entry name" value="HTH_CROC1"/>
    <property type="match status" value="1"/>
</dbReference>
<dbReference type="InterPro" id="IPR010982">
    <property type="entry name" value="Lambda_DNA-bd_dom_sf"/>
</dbReference>
<dbReference type="Gene3D" id="1.10.260.40">
    <property type="entry name" value="lambda repressor-like DNA-binding domains"/>
    <property type="match status" value="1"/>
</dbReference>
<dbReference type="CDD" id="cd00093">
    <property type="entry name" value="HTH_XRE"/>
    <property type="match status" value="1"/>
</dbReference>
<sequence>MGTRIQELRAIRGFSLTELGRRAHISASQLSRIESGTRSVSPIVEASVARALGVTVSVLHGQPTFTCSRPSSWMHCSP</sequence>
<gene>
    <name evidence="2" type="ORF">RM779_24335</name>
</gene>
<dbReference type="SMART" id="SM00530">
    <property type="entry name" value="HTH_XRE"/>
    <property type="match status" value="1"/>
</dbReference>
<feature type="domain" description="HTH cro/C1-type" evidence="1">
    <location>
        <begin position="5"/>
        <end position="59"/>
    </location>
</feature>
<dbReference type="SUPFAM" id="SSF47413">
    <property type="entry name" value="lambda repressor-like DNA-binding domains"/>
    <property type="match status" value="1"/>
</dbReference>
<evidence type="ECO:0000313" key="3">
    <source>
        <dbReference type="Proteomes" id="UP001183615"/>
    </source>
</evidence>
<dbReference type="Proteomes" id="UP001183615">
    <property type="component" value="Unassembled WGS sequence"/>
</dbReference>
<organism evidence="2 3">
    <name type="scientific">Streptomyces johnsoniae</name>
    <dbReference type="NCBI Taxonomy" id="3075532"/>
    <lineage>
        <taxon>Bacteria</taxon>
        <taxon>Bacillati</taxon>
        <taxon>Actinomycetota</taxon>
        <taxon>Actinomycetes</taxon>
        <taxon>Kitasatosporales</taxon>
        <taxon>Streptomycetaceae</taxon>
        <taxon>Streptomyces</taxon>
    </lineage>
</organism>
<dbReference type="RefSeq" id="WP_311620022.1">
    <property type="nucleotide sequence ID" value="NZ_JAVREV010000015.1"/>
</dbReference>
<accession>A0ABU2S9P8</accession>
<dbReference type="InterPro" id="IPR001387">
    <property type="entry name" value="Cro/C1-type_HTH"/>
</dbReference>
<comment type="caution">
    <text evidence="2">The sequence shown here is derived from an EMBL/GenBank/DDBJ whole genome shotgun (WGS) entry which is preliminary data.</text>
</comment>
<dbReference type="EMBL" id="JAVREV010000015">
    <property type="protein sequence ID" value="MDT0445701.1"/>
    <property type="molecule type" value="Genomic_DNA"/>
</dbReference>
<keyword evidence="3" id="KW-1185">Reference proteome</keyword>
<proteinExistence type="predicted"/>
<protein>
    <submittedName>
        <fullName evidence="2">Helix-turn-helix transcriptional regulator</fullName>
    </submittedName>
</protein>
<name>A0ABU2S9P8_9ACTN</name>
<dbReference type="Pfam" id="PF13560">
    <property type="entry name" value="HTH_31"/>
    <property type="match status" value="1"/>
</dbReference>
<evidence type="ECO:0000259" key="1">
    <source>
        <dbReference type="PROSITE" id="PS50943"/>
    </source>
</evidence>